<name>A0A419R5S8_9SPHN</name>
<evidence type="ECO:0000256" key="4">
    <source>
        <dbReference type="ARBA" id="ARBA00022840"/>
    </source>
</evidence>
<dbReference type="EMBL" id="RAHJ01000005">
    <property type="protein sequence ID" value="RJX70755.1"/>
    <property type="molecule type" value="Genomic_DNA"/>
</dbReference>
<proteinExistence type="inferred from homology"/>
<feature type="domain" description="AMP-binding enzyme C-terminal" evidence="6">
    <location>
        <begin position="434"/>
        <end position="511"/>
    </location>
</feature>
<dbReference type="Gene3D" id="3.30.300.30">
    <property type="match status" value="1"/>
</dbReference>
<dbReference type="GO" id="GO:0005524">
    <property type="term" value="F:ATP binding"/>
    <property type="evidence" value="ECO:0007669"/>
    <property type="project" value="UniProtKB-KW"/>
</dbReference>
<evidence type="ECO:0000256" key="2">
    <source>
        <dbReference type="ARBA" id="ARBA00022598"/>
    </source>
</evidence>
<accession>A0A419R5S8</accession>
<dbReference type="Pfam" id="PF13193">
    <property type="entry name" value="AMP-binding_C"/>
    <property type="match status" value="1"/>
</dbReference>
<dbReference type="OrthoDB" id="9803968at2"/>
<dbReference type="Pfam" id="PF00501">
    <property type="entry name" value="AMP-binding"/>
    <property type="match status" value="1"/>
</dbReference>
<dbReference type="GO" id="GO:0006637">
    <property type="term" value="P:acyl-CoA metabolic process"/>
    <property type="evidence" value="ECO:0007669"/>
    <property type="project" value="TreeGrafter"/>
</dbReference>
<reference evidence="7 8" key="1">
    <citation type="submission" date="2018-09" db="EMBL/GenBank/DDBJ databases">
        <title>Altererythrobacter sp.Ery1 and Ery12, the genome sequencing of novel strains in genus Alterythrobacter.</title>
        <authorList>
            <person name="Cheng H."/>
            <person name="Wu Y.-H."/>
            <person name="Fang C."/>
            <person name="Xu X.-W."/>
        </authorList>
    </citation>
    <scope>NUCLEOTIDE SEQUENCE [LARGE SCALE GENOMIC DNA]</scope>
    <source>
        <strain evidence="7 8">Ery12</strain>
    </source>
</reference>
<evidence type="ECO:0000259" key="6">
    <source>
        <dbReference type="Pfam" id="PF13193"/>
    </source>
</evidence>
<dbReference type="Proteomes" id="UP000284322">
    <property type="component" value="Unassembled WGS sequence"/>
</dbReference>
<keyword evidence="4" id="KW-0067">ATP-binding</keyword>
<evidence type="ECO:0000313" key="7">
    <source>
        <dbReference type="EMBL" id="RJX70755.1"/>
    </source>
</evidence>
<dbReference type="InterPro" id="IPR000873">
    <property type="entry name" value="AMP-dep_synth/lig_dom"/>
</dbReference>
<dbReference type="GO" id="GO:0016405">
    <property type="term" value="F:CoA-ligase activity"/>
    <property type="evidence" value="ECO:0007669"/>
    <property type="project" value="UniProtKB-ARBA"/>
</dbReference>
<dbReference type="InterPro" id="IPR051087">
    <property type="entry name" value="Mitochondrial_ACSM"/>
</dbReference>
<dbReference type="GO" id="GO:0004321">
    <property type="term" value="F:fatty-acyl-CoA synthase activity"/>
    <property type="evidence" value="ECO:0007669"/>
    <property type="project" value="TreeGrafter"/>
</dbReference>
<dbReference type="PANTHER" id="PTHR43605:SF10">
    <property type="entry name" value="ACYL-COA SYNTHETASE MEDIUM CHAIN FAMILY MEMBER 3"/>
    <property type="match status" value="1"/>
</dbReference>
<dbReference type="PANTHER" id="PTHR43605">
    <property type="entry name" value="ACYL-COENZYME A SYNTHETASE"/>
    <property type="match status" value="1"/>
</dbReference>
<keyword evidence="3" id="KW-0547">Nucleotide-binding</keyword>
<organism evidence="7 8">
    <name type="scientific">Tsuneonella suprasediminis</name>
    <dbReference type="NCBI Taxonomy" id="2306996"/>
    <lineage>
        <taxon>Bacteria</taxon>
        <taxon>Pseudomonadati</taxon>
        <taxon>Pseudomonadota</taxon>
        <taxon>Alphaproteobacteria</taxon>
        <taxon>Sphingomonadales</taxon>
        <taxon>Erythrobacteraceae</taxon>
        <taxon>Tsuneonella</taxon>
    </lineage>
</organism>
<keyword evidence="8" id="KW-1185">Reference proteome</keyword>
<dbReference type="InterPro" id="IPR045851">
    <property type="entry name" value="AMP-bd_C_sf"/>
</dbReference>
<evidence type="ECO:0000256" key="3">
    <source>
        <dbReference type="ARBA" id="ARBA00022741"/>
    </source>
</evidence>
<dbReference type="InterPro" id="IPR042099">
    <property type="entry name" value="ANL_N_sf"/>
</dbReference>
<comment type="caution">
    <text evidence="7">The sequence shown here is derived from an EMBL/GenBank/DDBJ whole genome shotgun (WGS) entry which is preliminary data.</text>
</comment>
<dbReference type="GO" id="GO:0015645">
    <property type="term" value="F:fatty acid ligase activity"/>
    <property type="evidence" value="ECO:0007669"/>
    <property type="project" value="TreeGrafter"/>
</dbReference>
<comment type="similarity">
    <text evidence="1">Belongs to the ATP-dependent AMP-binding enzyme family.</text>
</comment>
<evidence type="ECO:0000256" key="1">
    <source>
        <dbReference type="ARBA" id="ARBA00006432"/>
    </source>
</evidence>
<sequence>MSTDMTTFDRHDTTNACYVCCDRHADLRPTAPALQIVDEDRSTTITFGDLKSRAHAFAQQLAGLGIKQGDCVAALVSRGAELTVAALGTWRIGAVFAPLFTAFGEEAIRHRIDQANVKVLLIEDAFRDKIAAIANLPPVILATDLGYSSESDTAPDRLGESDAVTPPIGMDLQAPFLRMFTSGTTGKPKSLDVPLRAFASIESYMRKGIELSEEDAFWNLADPGWAYGLYYGLIGPLMLGKATLYNKRSFDALSAIEIIRNQHITNLAGSPTAFRMLMAAGPEAMAPIRNQLRLISSAGEPLTEDIVNWFREHLGVVVRDHYGQTELGMVMIESPSQSGQERSDGGLALPGFTLKIVDEDGNEVDTGVVGELAVDCDASPLFWFAGYRETCPRNEALYRTGDAAIRTANGRISFFGRTDDVITSSGYRIGPYDVESALMEDDRVLEAAVVGKPDEQRTEIIKAFIVLKPGVAATPSLVEHLKMHVRKRLSAHAYPREIEFVPHLPKTPSGKIMRNALKNAA</sequence>
<gene>
    <name evidence="7" type="ORF">D6858_01885</name>
</gene>
<dbReference type="InterPro" id="IPR025110">
    <property type="entry name" value="AMP-bd_C"/>
</dbReference>
<dbReference type="FunFam" id="3.30.300.30:FF:000005">
    <property type="entry name" value="Acyl-coenzyme A synthetase ACSM5, mitochondrial"/>
    <property type="match status" value="1"/>
</dbReference>
<protein>
    <submittedName>
        <fullName evidence="7">AMP-binding protein</fullName>
    </submittedName>
</protein>
<dbReference type="Gene3D" id="3.40.50.12780">
    <property type="entry name" value="N-terminal domain of ligase-like"/>
    <property type="match status" value="1"/>
</dbReference>
<evidence type="ECO:0000313" key="8">
    <source>
        <dbReference type="Proteomes" id="UP000284322"/>
    </source>
</evidence>
<feature type="domain" description="AMP-dependent synthetase/ligase" evidence="5">
    <location>
        <begin position="22"/>
        <end position="374"/>
    </location>
</feature>
<evidence type="ECO:0000259" key="5">
    <source>
        <dbReference type="Pfam" id="PF00501"/>
    </source>
</evidence>
<dbReference type="SUPFAM" id="SSF56801">
    <property type="entry name" value="Acetyl-CoA synthetase-like"/>
    <property type="match status" value="1"/>
</dbReference>
<keyword evidence="2" id="KW-0436">Ligase</keyword>
<dbReference type="GO" id="GO:0006633">
    <property type="term" value="P:fatty acid biosynthetic process"/>
    <property type="evidence" value="ECO:0007669"/>
    <property type="project" value="TreeGrafter"/>
</dbReference>
<dbReference type="AlphaFoldDB" id="A0A419R5S8"/>